<feature type="compositionally biased region" description="Basic residues" evidence="4">
    <location>
        <begin position="211"/>
        <end position="230"/>
    </location>
</feature>
<dbReference type="Pfam" id="PF18264">
    <property type="entry name" value="preSET_CXC"/>
    <property type="match status" value="1"/>
</dbReference>
<dbReference type="GO" id="GO:0005634">
    <property type="term" value="C:nucleus"/>
    <property type="evidence" value="ECO:0007669"/>
    <property type="project" value="TreeGrafter"/>
</dbReference>
<dbReference type="SUPFAM" id="SSF82199">
    <property type="entry name" value="SET domain"/>
    <property type="match status" value="1"/>
</dbReference>
<dbReference type="PANTHER" id="PTHR45747:SF14">
    <property type="entry name" value="HISTONE-LYSINE N-METHYLTRANSFERASE EZA1"/>
    <property type="match status" value="1"/>
</dbReference>
<dbReference type="GO" id="GO:0003682">
    <property type="term" value="F:chromatin binding"/>
    <property type="evidence" value="ECO:0007669"/>
    <property type="project" value="TreeGrafter"/>
</dbReference>
<evidence type="ECO:0000256" key="4">
    <source>
        <dbReference type="SAM" id="MobiDB-lite"/>
    </source>
</evidence>
<evidence type="ECO:0000256" key="1">
    <source>
        <dbReference type="ARBA" id="ARBA00022603"/>
    </source>
</evidence>
<comment type="caution">
    <text evidence="6">The sequence shown here is derived from an EMBL/GenBank/DDBJ whole genome shotgun (WGS) entry which is preliminary data.</text>
</comment>
<evidence type="ECO:0000313" key="6">
    <source>
        <dbReference type="EMBL" id="PWA75073.1"/>
    </source>
</evidence>
<dbReference type="PROSITE" id="PS51633">
    <property type="entry name" value="CXC"/>
    <property type="match status" value="1"/>
</dbReference>
<feature type="domain" description="CXC" evidence="5">
    <location>
        <begin position="226"/>
        <end position="329"/>
    </location>
</feature>
<evidence type="ECO:0000256" key="2">
    <source>
        <dbReference type="ARBA" id="ARBA00022679"/>
    </source>
</evidence>
<dbReference type="STRING" id="35608.A0A2U1NNI6"/>
<sequence>MQEAFTDSVWYVPDGSFLDRYCRQCLLFNCGRHIIRRRVITPAEQPSSSTNDHEEPQSSVWRKNKAKRQKLSGKSVARRPTSRGSTNKNQPDKQYTPCDCKSGCGKECPCLRSSNCCEKYCGFVISQKYEGTEDVIQLLTKFIGGTTSEINEAFTDGVWYVPDGSFLDRYCRQCYLFKCGRHIIRRRVITPAEQPSSSTNDHEEPQSSVLRKNKAKRQKLSGKSVARRPTSRGSTNKNQPDKQYTPCDCKSGCGKECPCLRSSNCCEKYCGCQKSCRNRYKGCHCTKSQCRGQNCPCRVARRECDPDVCRNCWVSCGGGPLGEPARKGEGPCDNMRLLLKQRKRVLMAKSDVSGWGVFLQSSANKDDYIGEYTGELISDEEADVRGKLYEKANTSSYLFNLNDQASAFDI</sequence>
<protein>
    <submittedName>
        <fullName evidence="6">Histone-lysine N-methyltransferase EZA1-like protein</fullName>
    </submittedName>
</protein>
<dbReference type="InterPro" id="IPR046341">
    <property type="entry name" value="SET_dom_sf"/>
</dbReference>
<dbReference type="GO" id="GO:0031507">
    <property type="term" value="P:heterochromatin formation"/>
    <property type="evidence" value="ECO:0007669"/>
    <property type="project" value="TreeGrafter"/>
</dbReference>
<proteinExistence type="predicted"/>
<feature type="region of interest" description="Disordered" evidence="4">
    <location>
        <begin position="43"/>
        <end position="94"/>
    </location>
</feature>
<keyword evidence="1 6" id="KW-0489">Methyltransferase</keyword>
<organism evidence="6 7">
    <name type="scientific">Artemisia annua</name>
    <name type="common">Sweet wormwood</name>
    <dbReference type="NCBI Taxonomy" id="35608"/>
    <lineage>
        <taxon>Eukaryota</taxon>
        <taxon>Viridiplantae</taxon>
        <taxon>Streptophyta</taxon>
        <taxon>Embryophyta</taxon>
        <taxon>Tracheophyta</taxon>
        <taxon>Spermatophyta</taxon>
        <taxon>Magnoliopsida</taxon>
        <taxon>eudicotyledons</taxon>
        <taxon>Gunneridae</taxon>
        <taxon>Pentapetalae</taxon>
        <taxon>asterids</taxon>
        <taxon>campanulids</taxon>
        <taxon>Asterales</taxon>
        <taxon>Asteraceae</taxon>
        <taxon>Asteroideae</taxon>
        <taxon>Anthemideae</taxon>
        <taxon>Artemisiinae</taxon>
        <taxon>Artemisia</taxon>
    </lineage>
</organism>
<reference evidence="6 7" key="1">
    <citation type="journal article" date="2018" name="Mol. Plant">
        <title>The genome of Artemisia annua provides insight into the evolution of Asteraceae family and artemisinin biosynthesis.</title>
        <authorList>
            <person name="Shen Q."/>
            <person name="Zhang L."/>
            <person name="Liao Z."/>
            <person name="Wang S."/>
            <person name="Yan T."/>
            <person name="Shi P."/>
            <person name="Liu M."/>
            <person name="Fu X."/>
            <person name="Pan Q."/>
            <person name="Wang Y."/>
            <person name="Lv Z."/>
            <person name="Lu X."/>
            <person name="Zhang F."/>
            <person name="Jiang W."/>
            <person name="Ma Y."/>
            <person name="Chen M."/>
            <person name="Hao X."/>
            <person name="Li L."/>
            <person name="Tang Y."/>
            <person name="Lv G."/>
            <person name="Zhou Y."/>
            <person name="Sun X."/>
            <person name="Brodelius P.E."/>
            <person name="Rose J.K.C."/>
            <person name="Tang K."/>
        </authorList>
    </citation>
    <scope>NUCLEOTIDE SEQUENCE [LARGE SCALE GENOMIC DNA]</scope>
    <source>
        <strain evidence="7">cv. Huhao1</strain>
        <tissue evidence="6">Leaf</tissue>
    </source>
</reference>
<feature type="region of interest" description="Disordered" evidence="4">
    <location>
        <begin position="192"/>
        <end position="243"/>
    </location>
</feature>
<dbReference type="Proteomes" id="UP000245207">
    <property type="component" value="Unassembled WGS sequence"/>
</dbReference>
<feature type="compositionally biased region" description="Basic residues" evidence="4">
    <location>
        <begin position="62"/>
        <end position="81"/>
    </location>
</feature>
<dbReference type="InterPro" id="IPR026489">
    <property type="entry name" value="CXC_dom"/>
</dbReference>
<dbReference type="PANTHER" id="PTHR45747">
    <property type="entry name" value="HISTONE-LYSINE N-METHYLTRANSFERASE E(Z)"/>
    <property type="match status" value="1"/>
</dbReference>
<evidence type="ECO:0000256" key="3">
    <source>
        <dbReference type="ARBA" id="ARBA00022691"/>
    </source>
</evidence>
<dbReference type="InterPro" id="IPR041355">
    <property type="entry name" value="Pre-SET_CXC"/>
</dbReference>
<accession>A0A2U1NNI6</accession>
<gene>
    <name evidence="6" type="ORF">CTI12_AA246190</name>
</gene>
<dbReference type="GO" id="GO:0046976">
    <property type="term" value="F:histone H3K27 methyltransferase activity"/>
    <property type="evidence" value="ECO:0007669"/>
    <property type="project" value="TreeGrafter"/>
</dbReference>
<dbReference type="EMBL" id="PKPP01002463">
    <property type="protein sequence ID" value="PWA75073.1"/>
    <property type="molecule type" value="Genomic_DNA"/>
</dbReference>
<keyword evidence="2 6" id="KW-0808">Transferase</keyword>
<dbReference type="InterPro" id="IPR033467">
    <property type="entry name" value="Tesmin/TSO1-like_CXC"/>
</dbReference>
<dbReference type="OrthoDB" id="1735064at2759"/>
<dbReference type="Gene3D" id="2.170.270.10">
    <property type="entry name" value="SET domain"/>
    <property type="match status" value="1"/>
</dbReference>
<dbReference type="GO" id="GO:0032259">
    <property type="term" value="P:methylation"/>
    <property type="evidence" value="ECO:0007669"/>
    <property type="project" value="UniProtKB-KW"/>
</dbReference>
<feature type="compositionally biased region" description="Polar residues" evidence="4">
    <location>
        <begin position="231"/>
        <end position="242"/>
    </location>
</feature>
<dbReference type="AlphaFoldDB" id="A0A2U1NNI6"/>
<dbReference type="SMART" id="SM01114">
    <property type="entry name" value="CXC"/>
    <property type="match status" value="1"/>
</dbReference>
<evidence type="ECO:0000313" key="7">
    <source>
        <dbReference type="Proteomes" id="UP000245207"/>
    </source>
</evidence>
<feature type="compositionally biased region" description="Polar residues" evidence="4">
    <location>
        <begin position="82"/>
        <end position="93"/>
    </location>
</feature>
<evidence type="ECO:0000259" key="5">
    <source>
        <dbReference type="PROSITE" id="PS51633"/>
    </source>
</evidence>
<name>A0A2U1NNI6_ARTAN</name>
<dbReference type="InterPro" id="IPR045318">
    <property type="entry name" value="EZH1/2-like"/>
</dbReference>
<keyword evidence="7" id="KW-1185">Reference proteome</keyword>
<keyword evidence="3" id="KW-0949">S-adenosyl-L-methionine</keyword>